<dbReference type="PROSITE" id="PS00610">
    <property type="entry name" value="NA_NEUROTRAN_SYMP_1"/>
    <property type="match status" value="1"/>
</dbReference>
<dbReference type="PROSITE" id="PS50267">
    <property type="entry name" value="NA_NEUROTRAN_SYMP_3"/>
    <property type="match status" value="1"/>
</dbReference>
<dbReference type="PRINTS" id="PR00176">
    <property type="entry name" value="NANEUSMPORT"/>
</dbReference>
<dbReference type="InterPro" id="IPR047218">
    <property type="entry name" value="YocR/YhdH-like"/>
</dbReference>
<feature type="transmembrane region" description="Helical" evidence="7">
    <location>
        <begin position="12"/>
        <end position="30"/>
    </location>
</feature>
<feature type="transmembrane region" description="Helical" evidence="7">
    <location>
        <begin position="346"/>
        <end position="366"/>
    </location>
</feature>
<feature type="transmembrane region" description="Helical" evidence="7">
    <location>
        <begin position="218"/>
        <end position="242"/>
    </location>
</feature>
<organism evidence="8">
    <name type="scientific">Staphylococcus aureus subsp. aureus MN8</name>
    <dbReference type="NCBI Taxonomy" id="548470"/>
    <lineage>
        <taxon>Bacteria</taxon>
        <taxon>Bacillati</taxon>
        <taxon>Bacillota</taxon>
        <taxon>Bacilli</taxon>
        <taxon>Bacillales</taxon>
        <taxon>Staphylococcaceae</taxon>
        <taxon>Staphylococcus</taxon>
    </lineage>
</organism>
<dbReference type="CDD" id="cd10336">
    <property type="entry name" value="SLC6sbd_Tyt1-Like"/>
    <property type="match status" value="1"/>
</dbReference>
<dbReference type="Pfam" id="PF00209">
    <property type="entry name" value="SNF"/>
    <property type="match status" value="2"/>
</dbReference>
<keyword evidence="3 6" id="KW-0812">Transmembrane</keyword>
<evidence type="ECO:0000256" key="3">
    <source>
        <dbReference type="ARBA" id="ARBA00022692"/>
    </source>
</evidence>
<keyword evidence="5 7" id="KW-0472">Membrane</keyword>
<dbReference type="PANTHER" id="PTHR42948">
    <property type="entry name" value="TRANSPORTER"/>
    <property type="match status" value="1"/>
</dbReference>
<reference evidence="8" key="1">
    <citation type="submission" date="2010-05" db="EMBL/GenBank/DDBJ databases">
        <authorList>
            <person name="Muzny D."/>
            <person name="Qin X."/>
            <person name="Buhay C."/>
            <person name="Dugan-Rocha S."/>
            <person name="Ding Y."/>
            <person name="Chen G."/>
            <person name="Hawes A."/>
            <person name="Holder M."/>
            <person name="Jhangiani S."/>
            <person name="Johnson A."/>
            <person name="Khan Z."/>
            <person name="Li Z."/>
            <person name="Liu W."/>
            <person name="Liu X."/>
            <person name="Perez L."/>
            <person name="Shen H."/>
            <person name="Wang Q."/>
            <person name="Watt J."/>
            <person name="Xi L."/>
            <person name="Xin Y."/>
            <person name="Zhou J."/>
            <person name="Deng J."/>
            <person name="Jiang H."/>
            <person name="Liu Y."/>
            <person name="Qu J."/>
            <person name="Song X.-Z."/>
            <person name="Zhang L."/>
            <person name="Villasana D."/>
            <person name="Johnson A."/>
            <person name="Liu J."/>
            <person name="Liyanage D."/>
            <person name="Lorensuhewa L."/>
            <person name="Robinson T."/>
            <person name="Song A."/>
            <person name="Song B.-B."/>
            <person name="Dinh H."/>
            <person name="Thornton R."/>
            <person name="Coyle M."/>
            <person name="Francisco L."/>
            <person name="Jackson L."/>
            <person name="Javaid M."/>
            <person name="Korchina V."/>
            <person name="Kovar C."/>
            <person name="Mata R."/>
            <person name="Mathew T."/>
            <person name="Ngo R."/>
            <person name="Nguyen L."/>
            <person name="Nguyen N."/>
            <person name="Okwuonu G."/>
            <person name="Ongeri F."/>
            <person name="Pham C."/>
            <person name="Simmons D."/>
            <person name="Wilczek-Boney K."/>
            <person name="Hale W."/>
            <person name="Jakkamsetti A."/>
            <person name="Pham P."/>
            <person name="Ruth R."/>
            <person name="San Lucas F."/>
            <person name="Warren J."/>
            <person name="Zhang J."/>
            <person name="Zhao Z."/>
            <person name="Zhou C."/>
            <person name="Zhu D."/>
            <person name="Lee S."/>
            <person name="Bess C."/>
            <person name="Blankenburg K."/>
            <person name="Forbes L."/>
            <person name="Fu Q."/>
            <person name="Gubbala S."/>
            <person name="Hirani K."/>
            <person name="Jayaseelan J.C."/>
            <person name="Lara F."/>
            <person name="Munidasa M."/>
            <person name="Palculict T."/>
            <person name="Patil S."/>
            <person name="Pu L.-L."/>
            <person name="Saada N."/>
            <person name="Tang L."/>
            <person name="Weissenberger G."/>
            <person name="Zhu Y."/>
            <person name="Hemphill L."/>
            <person name="Shang Y."/>
            <person name="Youmans B."/>
            <person name="Ayvaz T."/>
            <person name="Ross M."/>
            <person name="Santibanez J."/>
            <person name="Aqrawi P."/>
            <person name="Gross S."/>
            <person name="Joshi V."/>
            <person name="Fowler G."/>
            <person name="Nazareth L."/>
            <person name="Reid J."/>
            <person name="Worley K."/>
            <person name="Petrosino J."/>
            <person name="Highlander S."/>
            <person name="Gibbs R."/>
        </authorList>
    </citation>
    <scope>NUCLEOTIDE SEQUENCE [LARGE SCALE GENOMIC DNA]</scope>
    <source>
        <strain evidence="8">MN8</strain>
    </source>
</reference>
<comment type="subcellular location">
    <subcellularLocation>
        <location evidence="1">Membrane</location>
        <topology evidence="1">Multi-pass membrane protein</topology>
    </subcellularLocation>
</comment>
<proteinExistence type="inferred from homology"/>
<evidence type="ECO:0000256" key="5">
    <source>
        <dbReference type="ARBA" id="ARBA00023136"/>
    </source>
</evidence>
<dbReference type="SUPFAM" id="SSF161070">
    <property type="entry name" value="SNF-like"/>
    <property type="match status" value="1"/>
</dbReference>
<evidence type="ECO:0000313" key="8">
    <source>
        <dbReference type="EMBL" id="EFH96023.1"/>
    </source>
</evidence>
<evidence type="ECO:0000256" key="1">
    <source>
        <dbReference type="ARBA" id="ARBA00004141"/>
    </source>
</evidence>
<dbReference type="HOGENOM" id="CLU_006855_3_4_9"/>
<keyword evidence="4 7" id="KW-1133">Transmembrane helix</keyword>
<gene>
    <name evidence="8" type="ORF">HMPREF0769_10025</name>
</gene>
<evidence type="ECO:0000256" key="7">
    <source>
        <dbReference type="SAM" id="Phobius"/>
    </source>
</evidence>
<feature type="transmembrane region" description="Helical" evidence="7">
    <location>
        <begin position="96"/>
        <end position="125"/>
    </location>
</feature>
<dbReference type="PANTHER" id="PTHR42948:SF1">
    <property type="entry name" value="TRANSPORTER"/>
    <property type="match status" value="1"/>
</dbReference>
<name>A0A0E1XB51_STAAU</name>
<feature type="transmembrane region" description="Helical" evidence="7">
    <location>
        <begin position="382"/>
        <end position="404"/>
    </location>
</feature>
<keyword evidence="2 6" id="KW-0813">Transport</keyword>
<dbReference type="InterPro" id="IPR037272">
    <property type="entry name" value="SNS_sf"/>
</dbReference>
<dbReference type="AlphaFoldDB" id="A0A0E1XB51"/>
<evidence type="ECO:0000256" key="6">
    <source>
        <dbReference type="RuleBase" id="RU003732"/>
    </source>
</evidence>
<dbReference type="Proteomes" id="UP000003455">
    <property type="component" value="Chromosome"/>
</dbReference>
<dbReference type="GO" id="GO:0015293">
    <property type="term" value="F:symporter activity"/>
    <property type="evidence" value="ECO:0007669"/>
    <property type="project" value="UniProtKB-KW"/>
</dbReference>
<dbReference type="NCBIfam" id="NF037979">
    <property type="entry name" value="Na_transp"/>
    <property type="match status" value="1"/>
</dbReference>
<comment type="caution">
    <text evidence="8">The sequence shown here is derived from an EMBL/GenBank/DDBJ whole genome shotgun (WGS) entry which is preliminary data.</text>
</comment>
<keyword evidence="6" id="KW-0769">Symport</keyword>
<dbReference type="EMBL" id="ACJA02000001">
    <property type="protein sequence ID" value="EFH96023.1"/>
    <property type="molecule type" value="Genomic_DNA"/>
</dbReference>
<sequence>MMKRQQSQWKSSTGFILASAGSAIGLGAMWKFPYMAGIYGGGAFLAMFLIFTIFVGLPLLIMEFTVGKMGRTYTTQIYSKLTGKKWLNIIGWNGNLAVFILFGFYSVIGGWIVIYIGQVLWQLVIFQRINHLQEMNFEAVISNPWLTVLGQGIFIFATMIIVMLGVEKGLEKASKVMMPLLFVFLIIIVIKSLTLDGALEGVKFILQPRVSEITADGILFALGQSFFTLSLGTTGMITYASYASKDMTIKSSAISIVVMNIFVSVLAGLAIFPALHSFGYEPQEGPGLLFKVLPMVFSQMNLGTLFYLGFLVLFLFAALTSSISLLELNVSNFTKNDNTKRKKVAVIGSILVFIISIPATLSFGILKDVRFGAGTIFDNMDFIVSNVLMPLGALGTTLVVGQLLDKKLLQQYFGKDRFRLFSGWYYLIKYAMPVVIILVFIVQLFS</sequence>
<feature type="transmembrane region" description="Helical" evidence="7">
    <location>
        <begin position="254"/>
        <end position="275"/>
    </location>
</feature>
<accession>A0A0E1XB51</accession>
<feature type="transmembrane region" description="Helical" evidence="7">
    <location>
        <begin position="305"/>
        <end position="326"/>
    </location>
</feature>
<feature type="transmembrane region" description="Helical" evidence="7">
    <location>
        <begin position="424"/>
        <end position="445"/>
    </location>
</feature>
<dbReference type="InterPro" id="IPR000175">
    <property type="entry name" value="Na/ntran_symport"/>
</dbReference>
<feature type="transmembrane region" description="Helical" evidence="7">
    <location>
        <begin position="178"/>
        <end position="198"/>
    </location>
</feature>
<feature type="transmembrane region" description="Helical" evidence="7">
    <location>
        <begin position="145"/>
        <end position="166"/>
    </location>
</feature>
<evidence type="ECO:0000256" key="2">
    <source>
        <dbReference type="ARBA" id="ARBA00022448"/>
    </source>
</evidence>
<comment type="similarity">
    <text evidence="6">Belongs to the sodium:neurotransmitter symporter (SNF) (TC 2.A.22) family.</text>
</comment>
<feature type="transmembrane region" description="Helical" evidence="7">
    <location>
        <begin position="36"/>
        <end position="61"/>
    </location>
</feature>
<protein>
    <recommendedName>
        <fullName evidence="6">Transporter</fullName>
    </recommendedName>
</protein>
<dbReference type="GO" id="GO:0016020">
    <property type="term" value="C:membrane"/>
    <property type="evidence" value="ECO:0007669"/>
    <property type="project" value="UniProtKB-SubCell"/>
</dbReference>
<evidence type="ECO:0000256" key="4">
    <source>
        <dbReference type="ARBA" id="ARBA00022989"/>
    </source>
</evidence>